<dbReference type="eggNOG" id="arCOG05379">
    <property type="taxonomic scope" value="Archaea"/>
</dbReference>
<proteinExistence type="predicted"/>
<organism evidence="1 2">
    <name type="scientific">Thermoproteus tenax (strain ATCC 35583 / DSM 2078 / JCM 9277 / NBRC 100435 / Kra 1)</name>
    <dbReference type="NCBI Taxonomy" id="768679"/>
    <lineage>
        <taxon>Archaea</taxon>
        <taxon>Thermoproteota</taxon>
        <taxon>Thermoprotei</taxon>
        <taxon>Thermoproteales</taxon>
        <taxon>Thermoproteaceae</taxon>
        <taxon>Thermoproteus</taxon>
    </lineage>
</organism>
<dbReference type="PATRIC" id="fig|768679.9.peg.659"/>
<dbReference type="AlphaFoldDB" id="G4RP12"/>
<reference evidence="1 2" key="1">
    <citation type="journal article" date="2011" name="PLoS ONE">
        <title>The complete genome sequence of Thermoproteus tenax: a physiologically versatile member of the Crenarchaeota.</title>
        <authorList>
            <person name="Siebers B."/>
            <person name="Zaparty M."/>
            <person name="Raddatz G."/>
            <person name="Tjaden B."/>
            <person name="Albers S.V."/>
            <person name="Bell S.D."/>
            <person name="Blombach F."/>
            <person name="Kletzin A."/>
            <person name="Kyrpides N."/>
            <person name="Lanz C."/>
            <person name="Plagens A."/>
            <person name="Rampp M."/>
            <person name="Rosinus A."/>
            <person name="von Jan M."/>
            <person name="Makarova K.S."/>
            <person name="Klenk H.P."/>
            <person name="Schuster S.C."/>
            <person name="Hensel R."/>
        </authorList>
    </citation>
    <scope>NUCLEOTIDE SEQUENCE [LARGE SCALE GENOMIC DNA]</scope>
    <source>
        <strain evidence="2">ATCC 35583 / DSM 2078 / JCM 9277 / NBRC 100435 / Kra 1</strain>
    </source>
</reference>
<keyword evidence="2" id="KW-1185">Reference proteome</keyword>
<dbReference type="GeneID" id="11263642"/>
<dbReference type="Proteomes" id="UP000002654">
    <property type="component" value="Chromosome"/>
</dbReference>
<name>G4RP12_THETK</name>
<dbReference type="EMBL" id="FN869859">
    <property type="protein sequence ID" value="CCC81306.1"/>
    <property type="molecule type" value="Genomic_DNA"/>
</dbReference>
<dbReference type="KEGG" id="ttn:TTX_0646"/>
<evidence type="ECO:0000313" key="1">
    <source>
        <dbReference type="EMBL" id="CCC81306.1"/>
    </source>
</evidence>
<accession>G4RP12</accession>
<dbReference type="Pfam" id="PF09821">
    <property type="entry name" value="AAA_assoc_C"/>
    <property type="match status" value="1"/>
</dbReference>
<gene>
    <name evidence="1" type="ordered locus">TTX_0646</name>
</gene>
<dbReference type="InterPro" id="IPR018632">
    <property type="entry name" value="AAA-associated_dom_C"/>
</dbReference>
<sequence length="155" mass="16971">MGNRQFPPASVDQVLGLLKVLKSLGGRTDIYRIDEEVEIDFDELSNAVNAAKILGLVVTEGGDVELTELGDRVLREGLEGVRDLLARRVAELSPFAEILSRLRAQGTLKLEEVVKLLCALGYCDDILVRRMLGWGVQLGVLYISSDSVMPAQETS</sequence>
<dbReference type="HOGENOM" id="CLU_132454_0_0_2"/>
<dbReference type="PaxDb" id="768679-TTX_0646"/>
<dbReference type="RefSeq" id="WP_014126563.1">
    <property type="nucleotide sequence ID" value="NC_016070.1"/>
</dbReference>
<protein>
    <submittedName>
        <fullName evidence="1">Uncharacterized protein</fullName>
    </submittedName>
</protein>
<evidence type="ECO:0000313" key="2">
    <source>
        <dbReference type="Proteomes" id="UP000002654"/>
    </source>
</evidence>
<dbReference type="OrthoDB" id="26983at2157"/>
<dbReference type="STRING" id="768679.TTX_0646"/>